<dbReference type="EMBL" id="PVYX01000001">
    <property type="protein sequence ID" value="PRX56358.1"/>
    <property type="molecule type" value="Genomic_DNA"/>
</dbReference>
<accession>A0A2T0MFK3</accession>
<dbReference type="RefSeq" id="WP_106143344.1">
    <property type="nucleotide sequence ID" value="NZ_PVYX01000001.1"/>
</dbReference>
<proteinExistence type="predicted"/>
<dbReference type="OrthoDB" id="4868247at2"/>
<sequence>MTPKKATFSLFILMVLVQLFIPAKMIWDNEDVLETGKEFKFKTAPIDPNDPFRGKYIFLDFDNTTVEIPRDHGWHRGDAVYVSIEEDSDGFAAIDSIWKKEPKHTQEFVQAKVGFINPYQADRVTMDVRYPFERFYMEESKAYDAEITYRESQRDTTKTTYALVHVKDGNAVLKDVLIDGVSIKELVNAKPETP</sequence>
<keyword evidence="2" id="KW-1185">Reference proteome</keyword>
<dbReference type="Pfam" id="PF14345">
    <property type="entry name" value="GDYXXLXY"/>
    <property type="match status" value="1"/>
</dbReference>
<dbReference type="InterPro" id="IPR025833">
    <property type="entry name" value="GDYXXLXY"/>
</dbReference>
<gene>
    <name evidence="1" type="ORF">CLV81_0353</name>
</gene>
<organism evidence="1 2">
    <name type="scientific">Flagellimonas meridianipacifica</name>
    <dbReference type="NCBI Taxonomy" id="1080225"/>
    <lineage>
        <taxon>Bacteria</taxon>
        <taxon>Pseudomonadati</taxon>
        <taxon>Bacteroidota</taxon>
        <taxon>Flavobacteriia</taxon>
        <taxon>Flavobacteriales</taxon>
        <taxon>Flavobacteriaceae</taxon>
        <taxon>Flagellimonas</taxon>
    </lineage>
</organism>
<evidence type="ECO:0000313" key="2">
    <source>
        <dbReference type="Proteomes" id="UP000237640"/>
    </source>
</evidence>
<protein>
    <submittedName>
        <fullName evidence="1">Putative membrane-anchored protein</fullName>
    </submittedName>
</protein>
<name>A0A2T0MFK3_9FLAO</name>
<evidence type="ECO:0000313" key="1">
    <source>
        <dbReference type="EMBL" id="PRX56358.1"/>
    </source>
</evidence>
<dbReference type="AlphaFoldDB" id="A0A2T0MFK3"/>
<reference evidence="1 2" key="1">
    <citation type="submission" date="2018-03" db="EMBL/GenBank/DDBJ databases">
        <title>Genomic Encyclopedia of Archaeal and Bacterial Type Strains, Phase II (KMG-II): from individual species to whole genera.</title>
        <authorList>
            <person name="Goeker M."/>
        </authorList>
    </citation>
    <scope>NUCLEOTIDE SEQUENCE [LARGE SCALE GENOMIC DNA]</scope>
    <source>
        <strain evidence="1 2">DSM 25027</strain>
    </source>
</reference>
<comment type="caution">
    <text evidence="1">The sequence shown here is derived from an EMBL/GenBank/DDBJ whole genome shotgun (WGS) entry which is preliminary data.</text>
</comment>
<dbReference type="Proteomes" id="UP000237640">
    <property type="component" value="Unassembled WGS sequence"/>
</dbReference>